<dbReference type="EMBL" id="NIXT01000001">
    <property type="protein sequence ID" value="OXE34890.1"/>
    <property type="molecule type" value="Genomic_DNA"/>
</dbReference>
<accession>A0A227JIJ7</accession>
<evidence type="ECO:0000313" key="1">
    <source>
        <dbReference type="EMBL" id="OXE34890.1"/>
    </source>
</evidence>
<sequence>MIAIIIMIMMFLGFFIVVAYNMMSLNHNLVVSAEAETIENELEIIKTKLIKSALSIQGKDNYSLPFGLDSGNKHGLPLGLGLPLRNISGYEYQYCPFSRNIEEGTFNVSQNAGQNYSVNVKKINGIDYVVSSSESLALTDAPAVAALIISKYDDEQVNCLDVQYDVNTAQFYLNNAKVKAITFEEIELYNSFSLENDELLLNVDSSTVNDVLALVENDTSNRTYKLNLIGDVVLNKDYEIKRDERAKITIKTNGYALKGQSISFDNVDLNMYNDSKTTSDNLTNFAFANSLVRLSNVSIGDVAIANTYAHFNNVHLKNDTLHPITLSNTKLTIEGELLFESAVNFQSLLRAKGSDVSLTGTINEKLGAGQGDNLLYVDTGSNFYMNTGAIVLNKSLKNGVDLLIVKGSFSTSNQNNSIAMIEDSRVNDLIRVDGGEIYIDNLTTNISNNSGYAVNQILQQNEYQGSVIIKSILNSGLSGCLNLVRKEIDNGLIVNRHKIIPCS</sequence>
<proteinExistence type="predicted"/>
<dbReference type="RefSeq" id="WP_031841215.1">
    <property type="nucleotide sequence ID" value="NZ_CANUIC010000006.1"/>
</dbReference>
<dbReference type="Proteomes" id="UP000214596">
    <property type="component" value="Unassembled WGS sequence"/>
</dbReference>
<comment type="caution">
    <text evidence="1">The sequence shown here is derived from an EMBL/GenBank/DDBJ whole genome shotgun (WGS) entry which is preliminary data.</text>
</comment>
<gene>
    <name evidence="1" type="ORF">CA163_00070</name>
</gene>
<evidence type="ECO:0000313" key="2">
    <source>
        <dbReference type="Proteomes" id="UP000214596"/>
    </source>
</evidence>
<organism evidence="1 2">
    <name type="scientific">Vibrio parahaemolyticus</name>
    <dbReference type="NCBI Taxonomy" id="670"/>
    <lineage>
        <taxon>Bacteria</taxon>
        <taxon>Pseudomonadati</taxon>
        <taxon>Pseudomonadota</taxon>
        <taxon>Gammaproteobacteria</taxon>
        <taxon>Vibrionales</taxon>
        <taxon>Vibrionaceae</taxon>
        <taxon>Vibrio</taxon>
    </lineage>
</organism>
<name>A0A227JIJ7_VIBPH</name>
<reference evidence="1 2" key="1">
    <citation type="journal article" date="2017" name="Appl. Environ. Microbiol.">
        <title>Parallel evolution of two clades of a major Atlantic endemic Vibrio parahaemolyticus pathogen lineage by independent acquisition of related pathogenicity islands.</title>
        <authorList>
            <person name="Xu F."/>
            <person name="Gonzalez-Escalona N."/>
            <person name="Drees K.P."/>
            <person name="Sebra R.P."/>
            <person name="Cooper V.S."/>
            <person name="Jones S.H."/>
            <person name="Whistler C.A."/>
        </authorList>
    </citation>
    <scope>NUCLEOTIDE SEQUENCE [LARGE SCALE GENOMIC DNA]</scope>
    <source>
        <strain evidence="1 2">MAVP-3</strain>
    </source>
</reference>
<dbReference type="AlphaFoldDB" id="A0A227JIJ7"/>
<protein>
    <submittedName>
        <fullName evidence="1">Uncharacterized protein</fullName>
    </submittedName>
</protein>